<sequence length="159" mass="18473">MYDNNDKQGTIDEEIQVFKAQDRPSFVNVLGSLVFRNGRHRNDEHLMFIMAPQPFSDNYLMTLTYSSRVLAQHWGYIYSSIAEEYKNPLPSTRMEEEHHQTKIDFDPACFELRWGGTVGGALDVRFSEATNRRFMCLCGGKGLNLQLRWIEAKLKRCSQ</sequence>
<dbReference type="Proteomes" id="UP000265520">
    <property type="component" value="Unassembled WGS sequence"/>
</dbReference>
<evidence type="ECO:0000313" key="2">
    <source>
        <dbReference type="Proteomes" id="UP000265520"/>
    </source>
</evidence>
<dbReference type="AlphaFoldDB" id="A0A392MSS2"/>
<gene>
    <name evidence="1" type="ORF">A2U01_0011496</name>
</gene>
<evidence type="ECO:0000313" key="1">
    <source>
        <dbReference type="EMBL" id="MCH90580.1"/>
    </source>
</evidence>
<protein>
    <submittedName>
        <fullName evidence="1">Uncharacterized protein</fullName>
    </submittedName>
</protein>
<reference evidence="1 2" key="1">
    <citation type="journal article" date="2018" name="Front. Plant Sci.">
        <title>Red Clover (Trifolium pratense) and Zigzag Clover (T. medium) - A Picture of Genomic Similarities and Differences.</title>
        <authorList>
            <person name="Dluhosova J."/>
            <person name="Istvanek J."/>
            <person name="Nedelnik J."/>
            <person name="Repkova J."/>
        </authorList>
    </citation>
    <scope>NUCLEOTIDE SEQUENCE [LARGE SCALE GENOMIC DNA]</scope>
    <source>
        <strain evidence="2">cv. 10/8</strain>
        <tissue evidence="1">Leaf</tissue>
    </source>
</reference>
<feature type="non-terminal residue" evidence="1">
    <location>
        <position position="159"/>
    </location>
</feature>
<comment type="caution">
    <text evidence="1">The sequence shown here is derived from an EMBL/GenBank/DDBJ whole genome shotgun (WGS) entry which is preliminary data.</text>
</comment>
<organism evidence="1 2">
    <name type="scientific">Trifolium medium</name>
    <dbReference type="NCBI Taxonomy" id="97028"/>
    <lineage>
        <taxon>Eukaryota</taxon>
        <taxon>Viridiplantae</taxon>
        <taxon>Streptophyta</taxon>
        <taxon>Embryophyta</taxon>
        <taxon>Tracheophyta</taxon>
        <taxon>Spermatophyta</taxon>
        <taxon>Magnoliopsida</taxon>
        <taxon>eudicotyledons</taxon>
        <taxon>Gunneridae</taxon>
        <taxon>Pentapetalae</taxon>
        <taxon>rosids</taxon>
        <taxon>fabids</taxon>
        <taxon>Fabales</taxon>
        <taxon>Fabaceae</taxon>
        <taxon>Papilionoideae</taxon>
        <taxon>50 kb inversion clade</taxon>
        <taxon>NPAAA clade</taxon>
        <taxon>Hologalegina</taxon>
        <taxon>IRL clade</taxon>
        <taxon>Trifolieae</taxon>
        <taxon>Trifolium</taxon>
    </lineage>
</organism>
<proteinExistence type="predicted"/>
<name>A0A392MSS2_9FABA</name>
<keyword evidence="2" id="KW-1185">Reference proteome</keyword>
<accession>A0A392MSS2</accession>
<dbReference type="EMBL" id="LXQA010018627">
    <property type="protein sequence ID" value="MCH90580.1"/>
    <property type="molecule type" value="Genomic_DNA"/>
</dbReference>